<dbReference type="FunFam" id="1.10.1200.10:FF:000005">
    <property type="entry name" value="Nonribosomal peptide synthetase 1"/>
    <property type="match status" value="1"/>
</dbReference>
<comment type="similarity">
    <text evidence="2">Belongs to the ATP-dependent AMP-binding enzyme family.</text>
</comment>
<dbReference type="InterPro" id="IPR006162">
    <property type="entry name" value="Ppantetheine_attach_site"/>
</dbReference>
<dbReference type="CDD" id="cd17646">
    <property type="entry name" value="A_NRPS_AB3403-like"/>
    <property type="match status" value="1"/>
</dbReference>
<protein>
    <submittedName>
        <fullName evidence="6">Amino acid adenylation domain protein</fullName>
    </submittedName>
</protein>
<dbReference type="Pfam" id="PF13193">
    <property type="entry name" value="AMP-binding_C"/>
    <property type="match status" value="1"/>
</dbReference>
<evidence type="ECO:0000313" key="6">
    <source>
        <dbReference type="EMBL" id="AMO95405.1"/>
    </source>
</evidence>
<keyword evidence="4" id="KW-0597">Phosphoprotein</keyword>
<dbReference type="Pfam" id="PF00550">
    <property type="entry name" value="PP-binding"/>
    <property type="match status" value="1"/>
</dbReference>
<dbReference type="PANTHER" id="PTHR45527:SF1">
    <property type="entry name" value="FATTY ACID SYNTHASE"/>
    <property type="match status" value="1"/>
</dbReference>
<dbReference type="InterPro" id="IPR020845">
    <property type="entry name" value="AMP-binding_CS"/>
</dbReference>
<dbReference type="PANTHER" id="PTHR45527">
    <property type="entry name" value="NONRIBOSOMAL PEPTIDE SYNTHETASE"/>
    <property type="match status" value="1"/>
</dbReference>
<dbReference type="GO" id="GO:0044550">
    <property type="term" value="P:secondary metabolite biosynthetic process"/>
    <property type="evidence" value="ECO:0007669"/>
    <property type="project" value="UniProtKB-ARBA"/>
</dbReference>
<dbReference type="Gene3D" id="3.30.559.30">
    <property type="entry name" value="Nonribosomal peptide synthetase, condensation domain"/>
    <property type="match status" value="1"/>
</dbReference>
<evidence type="ECO:0000256" key="3">
    <source>
        <dbReference type="ARBA" id="ARBA00022450"/>
    </source>
</evidence>
<dbReference type="Proteomes" id="UP000072421">
    <property type="component" value="Chromosome"/>
</dbReference>
<dbReference type="FunFam" id="2.30.38.10:FF:000001">
    <property type="entry name" value="Non-ribosomal peptide synthetase PvdI"/>
    <property type="match status" value="1"/>
</dbReference>
<name>A0A127PCK4_9BURK</name>
<dbReference type="Gene3D" id="3.30.559.10">
    <property type="entry name" value="Chloramphenicol acetyltransferase-like domain"/>
    <property type="match status" value="1"/>
</dbReference>
<dbReference type="PATRIC" id="fig|158899.10.peg.2729"/>
<dbReference type="Gene3D" id="1.10.1200.10">
    <property type="entry name" value="ACP-like"/>
    <property type="match status" value="1"/>
</dbReference>
<dbReference type="InterPro" id="IPR009081">
    <property type="entry name" value="PP-bd_ACP"/>
</dbReference>
<reference evidence="6 7" key="1">
    <citation type="submission" date="2015-11" db="EMBL/GenBank/DDBJ databases">
        <title>Exploring the genomic traits of fungus-feeding bacterial genus Collimonas.</title>
        <authorList>
            <person name="Song C."/>
            <person name="Schmidt R."/>
            <person name="de Jager V."/>
            <person name="Krzyzanowska D."/>
            <person name="Jongedijk E."/>
            <person name="Cankar K."/>
            <person name="Beekwilder J."/>
            <person name="van Veen A."/>
            <person name="de Boer W."/>
            <person name="van Veen J.A."/>
            <person name="Garbeva P."/>
        </authorList>
    </citation>
    <scope>NUCLEOTIDE SEQUENCE [LARGE SCALE GENOMIC DNA]</scope>
    <source>
        <strain evidence="6 7">Ter6</strain>
    </source>
</reference>
<dbReference type="InterPro" id="IPR023213">
    <property type="entry name" value="CAT-like_dom_sf"/>
</dbReference>
<dbReference type="AlphaFoldDB" id="A0A127PCK4"/>
<evidence type="ECO:0000256" key="1">
    <source>
        <dbReference type="ARBA" id="ARBA00001957"/>
    </source>
</evidence>
<dbReference type="GO" id="GO:0003824">
    <property type="term" value="F:catalytic activity"/>
    <property type="evidence" value="ECO:0007669"/>
    <property type="project" value="InterPro"/>
</dbReference>
<dbReference type="Gene3D" id="3.30.300.30">
    <property type="match status" value="1"/>
</dbReference>
<dbReference type="InterPro" id="IPR036736">
    <property type="entry name" value="ACP-like_sf"/>
</dbReference>
<keyword evidence="3" id="KW-0596">Phosphopantetheine</keyword>
<dbReference type="NCBIfam" id="TIGR01733">
    <property type="entry name" value="AA-adenyl-dom"/>
    <property type="match status" value="1"/>
</dbReference>
<dbReference type="Gene3D" id="2.30.38.10">
    <property type="entry name" value="Luciferase, Domain 3"/>
    <property type="match status" value="1"/>
</dbReference>
<evidence type="ECO:0000259" key="5">
    <source>
        <dbReference type="PROSITE" id="PS50075"/>
    </source>
</evidence>
<dbReference type="PROSITE" id="PS00455">
    <property type="entry name" value="AMP_BINDING"/>
    <property type="match status" value="1"/>
</dbReference>
<evidence type="ECO:0000256" key="2">
    <source>
        <dbReference type="ARBA" id="ARBA00006432"/>
    </source>
</evidence>
<organism evidence="6">
    <name type="scientific">Collimonas fungivorans</name>
    <dbReference type="NCBI Taxonomy" id="158899"/>
    <lineage>
        <taxon>Bacteria</taxon>
        <taxon>Pseudomonadati</taxon>
        <taxon>Pseudomonadota</taxon>
        <taxon>Betaproteobacteria</taxon>
        <taxon>Burkholderiales</taxon>
        <taxon>Oxalobacteraceae</taxon>
        <taxon>Collimonas</taxon>
    </lineage>
</organism>
<proteinExistence type="inferred from homology"/>
<evidence type="ECO:0000313" key="7">
    <source>
        <dbReference type="Proteomes" id="UP000072421"/>
    </source>
</evidence>
<dbReference type="OrthoDB" id="6297021at2"/>
<dbReference type="SUPFAM" id="SSF52777">
    <property type="entry name" value="CoA-dependent acyltransferases"/>
    <property type="match status" value="2"/>
</dbReference>
<dbReference type="RefSeq" id="WP_061540227.1">
    <property type="nucleotide sequence ID" value="NZ_CP013232.1"/>
</dbReference>
<accession>A0A127PCK4</accession>
<dbReference type="InterPro" id="IPR044894">
    <property type="entry name" value="TubC_N_sf"/>
</dbReference>
<dbReference type="SUPFAM" id="SSF56801">
    <property type="entry name" value="Acetyl-CoA synthetase-like"/>
    <property type="match status" value="1"/>
</dbReference>
<sequence length="1170" mass="128142">MSARDLLDTLDAIGITLRADGDKLSVVGDQKLLADSDLIASLRSHKSDLISLLQQRAATDTAGYVIPVGTQLITPAMLPLLELQPAQIEALAQATPGGAANIQDIYPLAPLQEGILFHHRLQGARDAYVLPTLLSFDSRQRLDRFVQALNQVIARHDILRTAVHWEGLKEPVQLVQRQASLAIQTLSFDADADDAMAQLLAHADPRRVRLDVRQAPMLRAYAIPDGTTQSWLLQLLHHHLVLDHTASQLLVQEIMLILQGRQAELLAAVPFRHFVAQARQGMGSAEHEAYFRRELGDVEQPTAPFGLLDVQGDGSNVRQARSRLEPALAQRLRQQAQAAGVSCASLFHLAWAKTLACLTGRDDVVFGTVLFGRLQGGAGAARAMGMFLNTLPLRVRLERLSVEQGLRQTHAALIELLRHEHASLTLVQRCSGLPANLPLFTSLLNYRYSHEGGADSTAMEGIQHLGGHDRTNYPFVLHVDDLGAGFDLCAEIDVSVSAPRICDFMQQVLRSLVQALEQAPYMPLQAIEAMPAAERHQLIHGFNRTATEYPRHLLLHQLFEQQVVRQPQAIAVRCEERCLSYAALNARANHLARRLRALGVGPDARVGIFLERSAAMVVALLATLKAGGAYVPLDPAYPDTRLEHMLRDCAPVTVLTEANLASRLPGRQARLLVPDTDPLNHKGDESNLVAAELGLTENHLAYVIYTSGSTGQPKGVMNEHRGIVNRIQWMQQAYRLDMHDVVLQKTPFSFDVSVWEFFWPLMAGAQLVMARPGGHKDPSYLSELIRGSGVTTLHFVPSMLQVFLNHDEAASACASVARVICSGEALPAPLARQFLAQLPHVGLHNLYGPTEAAVDVTAWTCIADEAASVPIGKPIANTRIYLLDQHMRPAPIGVAGELYIGGVQVARGYLNQPALSEQRFLADPFVEGGRIYKTGDLGRWRDDGTIDYLGRNDFQVKIRGFRIEPGEIDVQLATIAGVREAVVVAREDGLGSQRLVAYIVAEPDAGQLDPALLRARLGMSLPDYMLPAAYVLLDSLPLTANGKLDRQALPAPEGDAFNRQTYEAPAGEIELVLAQIWSELLGVERVGRHDSFFELGGHSLLAVQLLEHLRRRRWAIDIRALFAQPSLAAMAAAVAPSLMPGTPDISPARNTIPAQLAVLDSEQETEEFRL</sequence>
<dbReference type="FunFam" id="3.30.300.30:FF:000010">
    <property type="entry name" value="Enterobactin synthetase component F"/>
    <property type="match status" value="1"/>
</dbReference>
<dbReference type="InterPro" id="IPR010071">
    <property type="entry name" value="AA_adenyl_dom"/>
</dbReference>
<dbReference type="FunFam" id="3.40.50.12780:FF:000012">
    <property type="entry name" value="Non-ribosomal peptide synthetase"/>
    <property type="match status" value="1"/>
</dbReference>
<dbReference type="EMBL" id="CP013232">
    <property type="protein sequence ID" value="AMO95405.1"/>
    <property type="molecule type" value="Genomic_DNA"/>
</dbReference>
<dbReference type="InterPro" id="IPR001242">
    <property type="entry name" value="Condensation_dom"/>
</dbReference>
<dbReference type="Gene3D" id="1.10.10.1830">
    <property type="entry name" value="Non-ribosomal peptide synthase, adenylation domain"/>
    <property type="match status" value="1"/>
</dbReference>
<dbReference type="InterPro" id="IPR045851">
    <property type="entry name" value="AMP-bd_C_sf"/>
</dbReference>
<dbReference type="FunFam" id="3.40.50.980:FF:000001">
    <property type="entry name" value="Non-ribosomal peptide synthetase"/>
    <property type="match status" value="1"/>
</dbReference>
<dbReference type="FunFam" id="3.40.50.980:FF:000002">
    <property type="entry name" value="Enterobactin synthetase component F"/>
    <property type="match status" value="1"/>
</dbReference>
<dbReference type="PROSITE" id="PS50075">
    <property type="entry name" value="CARRIER"/>
    <property type="match status" value="1"/>
</dbReference>
<dbReference type="GO" id="GO:0005737">
    <property type="term" value="C:cytoplasm"/>
    <property type="evidence" value="ECO:0007669"/>
    <property type="project" value="TreeGrafter"/>
</dbReference>
<comment type="cofactor">
    <cofactor evidence="1">
        <name>pantetheine 4'-phosphate</name>
        <dbReference type="ChEBI" id="CHEBI:47942"/>
    </cofactor>
</comment>
<feature type="domain" description="Carrier" evidence="5">
    <location>
        <begin position="1064"/>
        <end position="1138"/>
    </location>
</feature>
<dbReference type="InterPro" id="IPR025110">
    <property type="entry name" value="AMP-bd_C"/>
</dbReference>
<gene>
    <name evidence="6" type="ORF">CFter6_2737</name>
</gene>
<dbReference type="PROSITE" id="PS00012">
    <property type="entry name" value="PHOSPHOPANTETHEINE"/>
    <property type="match status" value="1"/>
</dbReference>
<dbReference type="InterPro" id="IPR000873">
    <property type="entry name" value="AMP-dep_synth/lig_dom"/>
</dbReference>
<dbReference type="GO" id="GO:0031177">
    <property type="term" value="F:phosphopantetheine binding"/>
    <property type="evidence" value="ECO:0007669"/>
    <property type="project" value="TreeGrafter"/>
</dbReference>
<dbReference type="Pfam" id="PF00501">
    <property type="entry name" value="AMP-binding"/>
    <property type="match status" value="1"/>
</dbReference>
<dbReference type="Gene3D" id="3.40.50.980">
    <property type="match status" value="2"/>
</dbReference>
<evidence type="ECO:0000256" key="4">
    <source>
        <dbReference type="ARBA" id="ARBA00022553"/>
    </source>
</evidence>
<dbReference type="GO" id="GO:0043041">
    <property type="term" value="P:amino acid activation for nonribosomal peptide biosynthetic process"/>
    <property type="evidence" value="ECO:0007669"/>
    <property type="project" value="TreeGrafter"/>
</dbReference>
<dbReference type="CDD" id="cd19544">
    <property type="entry name" value="E-C_NRPS"/>
    <property type="match status" value="1"/>
</dbReference>
<dbReference type="Pfam" id="PF00668">
    <property type="entry name" value="Condensation"/>
    <property type="match status" value="1"/>
</dbReference>
<dbReference type="SUPFAM" id="SSF47336">
    <property type="entry name" value="ACP-like"/>
    <property type="match status" value="1"/>
</dbReference>